<proteinExistence type="predicted"/>
<protein>
    <submittedName>
        <fullName evidence="1">Uncharacterized protein</fullName>
    </submittedName>
</protein>
<dbReference type="AlphaFoldDB" id="A0A1B9N7Z6"/>
<gene>
    <name evidence="1" type="ORF">A7J15_10810</name>
</gene>
<sequence length="219" mass="23757">MAVGTATRVRDAVVRARAVLRRVPRWAWIAGGSIAVVLLATWALGGFADAEGRVRPVWQAGEAHDHGQVIATIHDYTVTTEEGQYLPDGAAAWLVVRASIVSTDDETIVYPRELVELPAGIAIPEDDDLSPDATHLIDLDDGRRTYQLHPDLPLEVAYLWPLADPDDAPRDGLPVEAIETLWIFSPSSNAWHWGGAEPVATMTIPYTDELPEVLRGGGG</sequence>
<organism evidence="1 2">
    <name type="scientific">Microbacterium sediminis</name>
    <dbReference type="NCBI Taxonomy" id="904291"/>
    <lineage>
        <taxon>Bacteria</taxon>
        <taxon>Bacillati</taxon>
        <taxon>Actinomycetota</taxon>
        <taxon>Actinomycetes</taxon>
        <taxon>Micrococcales</taxon>
        <taxon>Microbacteriaceae</taxon>
        <taxon>Microbacterium</taxon>
    </lineage>
</organism>
<dbReference type="Proteomes" id="UP000093355">
    <property type="component" value="Unassembled WGS sequence"/>
</dbReference>
<evidence type="ECO:0000313" key="2">
    <source>
        <dbReference type="Proteomes" id="UP000093355"/>
    </source>
</evidence>
<evidence type="ECO:0000313" key="1">
    <source>
        <dbReference type="EMBL" id="OCG72717.1"/>
    </source>
</evidence>
<dbReference type="OrthoDB" id="4832949at2"/>
<comment type="caution">
    <text evidence="1">The sequence shown here is derived from an EMBL/GenBank/DDBJ whole genome shotgun (WGS) entry which is preliminary data.</text>
</comment>
<dbReference type="EMBL" id="LXMD01000029">
    <property type="protein sequence ID" value="OCG72717.1"/>
    <property type="molecule type" value="Genomic_DNA"/>
</dbReference>
<name>A0A1B9N7Z6_9MICO</name>
<keyword evidence="2" id="KW-1185">Reference proteome</keyword>
<dbReference type="STRING" id="904291.A7J15_10810"/>
<accession>A0A1B9N7Z6</accession>
<dbReference type="RefSeq" id="WP_067027817.1">
    <property type="nucleotide sequence ID" value="NZ_CP038256.1"/>
</dbReference>
<reference evidence="1 2" key="1">
    <citation type="submission" date="2016-05" db="EMBL/GenBank/DDBJ databases">
        <authorList>
            <person name="Lavstsen T."/>
            <person name="Jespersen J.S."/>
        </authorList>
    </citation>
    <scope>NUCLEOTIDE SEQUENCE [LARGE SCALE GENOMIC DNA]</scope>
    <source>
        <strain evidence="1 2">YLB-01</strain>
    </source>
</reference>